<comment type="caution">
    <text evidence="2">The sequence shown here is derived from an EMBL/GenBank/DDBJ whole genome shotgun (WGS) entry which is preliminary data.</text>
</comment>
<keyword evidence="3" id="KW-1185">Reference proteome</keyword>
<dbReference type="EMBL" id="JBITDC010000020">
    <property type="protein sequence ID" value="MFI5680270.1"/>
    <property type="molecule type" value="Genomic_DNA"/>
</dbReference>
<organism evidence="2 3">
    <name type="scientific">Streptomyces cellulosae</name>
    <dbReference type="NCBI Taxonomy" id="1968"/>
    <lineage>
        <taxon>Bacteria</taxon>
        <taxon>Bacillati</taxon>
        <taxon>Actinomycetota</taxon>
        <taxon>Actinomycetes</taxon>
        <taxon>Kitasatosporales</taxon>
        <taxon>Streptomycetaceae</taxon>
        <taxon>Streptomyces</taxon>
    </lineage>
</organism>
<evidence type="ECO:0008006" key="4">
    <source>
        <dbReference type="Google" id="ProtNLM"/>
    </source>
</evidence>
<dbReference type="Proteomes" id="UP001612415">
    <property type="component" value="Unassembled WGS sequence"/>
</dbReference>
<sequence>MPQFGSLAWRLALLGLGVAFVITPMTATAVSSESCCAGLSTRPWRPQARLPLPKGLATPTSPRPTLGRKPGRRPPPLGERRPSTEVTPDVPARLTAFGFDRVIAPETTGSVLSADGTSSARHTTDIAVSARPSSEARGRSTASGVLGGGPSPQAVFHTGGLRRTADSRRIPQRVIQVR</sequence>
<reference evidence="2 3" key="1">
    <citation type="submission" date="2024-10" db="EMBL/GenBank/DDBJ databases">
        <title>The Natural Products Discovery Center: Release of the First 8490 Sequenced Strains for Exploring Actinobacteria Biosynthetic Diversity.</title>
        <authorList>
            <person name="Kalkreuter E."/>
            <person name="Kautsar S.A."/>
            <person name="Yang D."/>
            <person name="Bader C.D."/>
            <person name="Teijaro C.N."/>
            <person name="Fluegel L."/>
            <person name="Davis C.M."/>
            <person name="Simpson J.R."/>
            <person name="Lauterbach L."/>
            <person name="Steele A.D."/>
            <person name="Gui C."/>
            <person name="Meng S."/>
            <person name="Li G."/>
            <person name="Viehrig K."/>
            <person name="Ye F."/>
            <person name="Su P."/>
            <person name="Kiefer A.F."/>
            <person name="Nichols A."/>
            <person name="Cepeda A.J."/>
            <person name="Yan W."/>
            <person name="Fan B."/>
            <person name="Jiang Y."/>
            <person name="Adhikari A."/>
            <person name="Zheng C.-J."/>
            <person name="Schuster L."/>
            <person name="Cowan T.M."/>
            <person name="Smanski M.J."/>
            <person name="Chevrette M.G."/>
            <person name="De Carvalho L.P.S."/>
            <person name="Shen B."/>
        </authorList>
    </citation>
    <scope>NUCLEOTIDE SEQUENCE [LARGE SCALE GENOMIC DNA]</scope>
    <source>
        <strain evidence="2 3">NPDC051599</strain>
    </source>
</reference>
<feature type="region of interest" description="Disordered" evidence="1">
    <location>
        <begin position="37"/>
        <end position="91"/>
    </location>
</feature>
<gene>
    <name evidence="2" type="ORF">ACIA8P_37660</name>
</gene>
<evidence type="ECO:0000256" key="1">
    <source>
        <dbReference type="SAM" id="MobiDB-lite"/>
    </source>
</evidence>
<dbReference type="RefSeq" id="WP_398660728.1">
    <property type="nucleotide sequence ID" value="NZ_JBITDC010000020.1"/>
</dbReference>
<protein>
    <recommendedName>
        <fullName evidence="4">PASTA domain-containing protein</fullName>
    </recommendedName>
</protein>
<evidence type="ECO:0000313" key="3">
    <source>
        <dbReference type="Proteomes" id="UP001612415"/>
    </source>
</evidence>
<accession>A0ABW7YCZ3</accession>
<name>A0ABW7YCZ3_STRCE</name>
<feature type="region of interest" description="Disordered" evidence="1">
    <location>
        <begin position="129"/>
        <end position="162"/>
    </location>
</feature>
<proteinExistence type="predicted"/>
<evidence type="ECO:0000313" key="2">
    <source>
        <dbReference type="EMBL" id="MFI5680270.1"/>
    </source>
</evidence>